<evidence type="ECO:0000313" key="3">
    <source>
        <dbReference type="Proteomes" id="UP001194469"/>
    </source>
</evidence>
<feature type="non-terminal residue" evidence="2">
    <location>
        <position position="1"/>
    </location>
</feature>
<organism evidence="2 3">
    <name type="scientific">Nitratidesulfovibrio oxamicus</name>
    <dbReference type="NCBI Taxonomy" id="32016"/>
    <lineage>
        <taxon>Bacteria</taxon>
        <taxon>Pseudomonadati</taxon>
        <taxon>Thermodesulfobacteriota</taxon>
        <taxon>Desulfovibrionia</taxon>
        <taxon>Desulfovibrionales</taxon>
        <taxon>Desulfovibrionaceae</taxon>
        <taxon>Nitratidesulfovibrio</taxon>
    </lineage>
</organism>
<dbReference type="Gene3D" id="1.10.10.60">
    <property type="entry name" value="Homeodomain-like"/>
    <property type="match status" value="1"/>
</dbReference>
<dbReference type="Pfam" id="PF02954">
    <property type="entry name" value="HTH_8"/>
    <property type="match status" value="1"/>
</dbReference>
<feature type="domain" description="DNA binding HTH" evidence="1">
    <location>
        <begin position="13"/>
        <end position="38"/>
    </location>
</feature>
<accession>A0ABS0J6T2</accession>
<gene>
    <name evidence="2" type="ORF">FVW20_11660</name>
</gene>
<protein>
    <submittedName>
        <fullName evidence="2">Helix-turn-helix domain-containing protein</fullName>
    </submittedName>
</protein>
<keyword evidence="3" id="KW-1185">Reference proteome</keyword>
<proteinExistence type="predicted"/>
<evidence type="ECO:0000313" key="2">
    <source>
        <dbReference type="EMBL" id="MBG3877651.1"/>
    </source>
</evidence>
<name>A0ABS0J6T2_9BACT</name>
<comment type="caution">
    <text evidence="2">The sequence shown here is derived from an EMBL/GenBank/DDBJ whole genome shotgun (WGS) entry which is preliminary data.</text>
</comment>
<sequence length="46" mass="5022">RTMAVAKRDAAREALRRHGGRVMAACRELGISKDTLRRILKGGGTD</sequence>
<dbReference type="RefSeq" id="WP_196609746.1">
    <property type="nucleotide sequence ID" value="NZ_VRYY01000336.1"/>
</dbReference>
<reference evidence="2 3" key="1">
    <citation type="submission" date="2019-08" db="EMBL/GenBank/DDBJ databases">
        <authorList>
            <person name="Luo N."/>
        </authorList>
    </citation>
    <scope>NUCLEOTIDE SEQUENCE [LARGE SCALE GENOMIC DNA]</scope>
    <source>
        <strain evidence="2 3">NCIMB 9442</strain>
    </source>
</reference>
<evidence type="ECO:0000259" key="1">
    <source>
        <dbReference type="Pfam" id="PF02954"/>
    </source>
</evidence>
<dbReference type="SUPFAM" id="SSF46689">
    <property type="entry name" value="Homeodomain-like"/>
    <property type="match status" value="1"/>
</dbReference>
<dbReference type="Proteomes" id="UP001194469">
    <property type="component" value="Unassembled WGS sequence"/>
</dbReference>
<dbReference type="InterPro" id="IPR009057">
    <property type="entry name" value="Homeodomain-like_sf"/>
</dbReference>
<dbReference type="InterPro" id="IPR002197">
    <property type="entry name" value="HTH_Fis"/>
</dbReference>
<dbReference type="EMBL" id="VRYY01000336">
    <property type="protein sequence ID" value="MBG3877651.1"/>
    <property type="molecule type" value="Genomic_DNA"/>
</dbReference>